<dbReference type="Gene3D" id="3.40.50.720">
    <property type="entry name" value="NAD(P)-binding Rossmann-like Domain"/>
    <property type="match status" value="2"/>
</dbReference>
<gene>
    <name evidence="9" type="ORF">SAMN05660197_0307</name>
</gene>
<evidence type="ECO:0000256" key="5">
    <source>
        <dbReference type="ARBA" id="ARBA00023027"/>
    </source>
</evidence>
<dbReference type="InterPro" id="IPR006036">
    <property type="entry name" value="K_uptake_TrkA"/>
</dbReference>
<accession>A0A1W1WQR5</accession>
<keyword evidence="4" id="KW-0630">Potassium</keyword>
<dbReference type="SUPFAM" id="SSF51735">
    <property type="entry name" value="NAD(P)-binding Rossmann-fold domains"/>
    <property type="match status" value="2"/>
</dbReference>
<dbReference type="SUPFAM" id="SSF116726">
    <property type="entry name" value="TrkA C-terminal domain-like"/>
    <property type="match status" value="1"/>
</dbReference>
<name>A0A1W1WQR5_9BACT</name>
<keyword evidence="2" id="KW-0813">Transport</keyword>
<evidence type="ECO:0000313" key="10">
    <source>
        <dbReference type="Proteomes" id="UP000192602"/>
    </source>
</evidence>
<proteinExistence type="predicted"/>
<dbReference type="PROSITE" id="PS51202">
    <property type="entry name" value="RCK_C"/>
    <property type="match status" value="1"/>
</dbReference>
<dbReference type="OrthoDB" id="9775180at2"/>
<evidence type="ECO:0000256" key="4">
    <source>
        <dbReference type="ARBA" id="ARBA00022958"/>
    </source>
</evidence>
<dbReference type="InterPro" id="IPR050721">
    <property type="entry name" value="Trk_Ktr_HKT_K-transport"/>
</dbReference>
<dbReference type="PRINTS" id="PR00335">
    <property type="entry name" value="KUPTAKETRKA"/>
</dbReference>
<evidence type="ECO:0000256" key="3">
    <source>
        <dbReference type="ARBA" id="ARBA00022538"/>
    </source>
</evidence>
<protein>
    <recommendedName>
        <fullName evidence="1">Trk system potassium uptake protein TrkA</fullName>
    </recommendedName>
</protein>
<keyword evidence="5" id="KW-0520">NAD</keyword>
<dbReference type="InterPro" id="IPR006037">
    <property type="entry name" value="RCK_C"/>
</dbReference>
<dbReference type="Proteomes" id="UP000192602">
    <property type="component" value="Unassembled WGS sequence"/>
</dbReference>
<dbReference type="AlphaFoldDB" id="A0A1W1WQR5"/>
<feature type="domain" description="RCK N-terminal" evidence="7">
    <location>
        <begin position="1"/>
        <end position="117"/>
    </location>
</feature>
<dbReference type="STRING" id="1069081.SAMN05660197_0307"/>
<dbReference type="Pfam" id="PF02254">
    <property type="entry name" value="TrkA_N"/>
    <property type="match status" value="2"/>
</dbReference>
<sequence length="438" mass="49606">MNIIIAGAGRVGFRLAQTLSIKHNVIIIDKNKEALARLQESIDILPIVGNIEDPDTFKVLNGTYDIFIAVTDNDEANILSTLIADDEINVTKKIIRLRNPYFAKSSIAKKLGIDEAVFPFSLAAQSIKLLLDFPKANNIKDFIFTSFKLISVRVNEPLLTSTQEIESQNIKVVGIEKDKKFFIPTQSYPLEDNNLLYLFGDGEQIKEVCKKINKSDPKSIKNIAIFGANLLGIEIAKAFLEKNVNIKIVESDPALCIRASELLQNRATVINSKYIEHKIYEEENIRLADMVIATSSEDEENIIECLEAKEYEVRKTVAINNNLEFYNLMHKLGIIAVRGPKASAYYAILEKIGSSNVITEKHYCGGRGTIFMRKIFEDSLLIGTSLKPLKLDDTISYYIRDGIIYPFKQKITLHKNDLIVVFAKTYQEERVKKWIYNL</sequence>
<evidence type="ECO:0000313" key="9">
    <source>
        <dbReference type="EMBL" id="SMC08552.1"/>
    </source>
</evidence>
<dbReference type="PROSITE" id="PS51201">
    <property type="entry name" value="RCK_N"/>
    <property type="match status" value="2"/>
</dbReference>
<dbReference type="InterPro" id="IPR003148">
    <property type="entry name" value="RCK_N"/>
</dbReference>
<dbReference type="PANTHER" id="PTHR43833:SF5">
    <property type="entry name" value="TRK SYSTEM POTASSIUM UPTAKE PROTEIN TRKA"/>
    <property type="match status" value="1"/>
</dbReference>
<dbReference type="EMBL" id="FWWZ01000001">
    <property type="protein sequence ID" value="SMC08552.1"/>
    <property type="molecule type" value="Genomic_DNA"/>
</dbReference>
<keyword evidence="3" id="KW-0633">Potassium transport</keyword>
<organism evidence="9 10">
    <name type="scientific">Nitratiruptor tergarcus DSM 16512</name>
    <dbReference type="NCBI Taxonomy" id="1069081"/>
    <lineage>
        <taxon>Bacteria</taxon>
        <taxon>Pseudomonadati</taxon>
        <taxon>Campylobacterota</taxon>
        <taxon>Epsilonproteobacteria</taxon>
        <taxon>Nautiliales</taxon>
        <taxon>Nitratiruptoraceae</taxon>
        <taxon>Nitratiruptor</taxon>
    </lineage>
</organism>
<feature type="domain" description="RCK C-terminal" evidence="8">
    <location>
        <begin position="355"/>
        <end position="437"/>
    </location>
</feature>
<evidence type="ECO:0000256" key="1">
    <source>
        <dbReference type="ARBA" id="ARBA00017378"/>
    </source>
</evidence>
<dbReference type="InterPro" id="IPR036291">
    <property type="entry name" value="NAD(P)-bd_dom_sf"/>
</dbReference>
<dbReference type="GO" id="GO:0015079">
    <property type="term" value="F:potassium ion transmembrane transporter activity"/>
    <property type="evidence" value="ECO:0007669"/>
    <property type="project" value="InterPro"/>
</dbReference>
<evidence type="ECO:0000256" key="6">
    <source>
        <dbReference type="ARBA" id="ARBA00023065"/>
    </source>
</evidence>
<dbReference type="InterPro" id="IPR036721">
    <property type="entry name" value="RCK_C_sf"/>
</dbReference>
<reference evidence="10" key="1">
    <citation type="submission" date="2017-04" db="EMBL/GenBank/DDBJ databases">
        <authorList>
            <person name="Varghese N."/>
            <person name="Submissions S."/>
        </authorList>
    </citation>
    <scope>NUCLEOTIDE SEQUENCE [LARGE SCALE GENOMIC DNA]</scope>
    <source>
        <strain evidence="10">DSM 16512</strain>
    </source>
</reference>
<dbReference type="GO" id="GO:0005886">
    <property type="term" value="C:plasma membrane"/>
    <property type="evidence" value="ECO:0007669"/>
    <property type="project" value="InterPro"/>
</dbReference>
<evidence type="ECO:0000259" key="8">
    <source>
        <dbReference type="PROSITE" id="PS51202"/>
    </source>
</evidence>
<evidence type="ECO:0000256" key="2">
    <source>
        <dbReference type="ARBA" id="ARBA00022448"/>
    </source>
</evidence>
<evidence type="ECO:0000259" key="7">
    <source>
        <dbReference type="PROSITE" id="PS51201"/>
    </source>
</evidence>
<keyword evidence="6" id="KW-0406">Ion transport</keyword>
<dbReference type="Gene3D" id="3.30.70.1450">
    <property type="entry name" value="Regulator of K+ conductance, C-terminal domain"/>
    <property type="match status" value="1"/>
</dbReference>
<dbReference type="RefSeq" id="WP_084274828.1">
    <property type="nucleotide sequence ID" value="NZ_AP026671.1"/>
</dbReference>
<keyword evidence="10" id="KW-1185">Reference proteome</keyword>
<dbReference type="PANTHER" id="PTHR43833">
    <property type="entry name" value="POTASSIUM CHANNEL PROTEIN 2-RELATED-RELATED"/>
    <property type="match status" value="1"/>
</dbReference>
<feature type="domain" description="RCK N-terminal" evidence="7">
    <location>
        <begin position="220"/>
        <end position="339"/>
    </location>
</feature>